<dbReference type="Proteomes" id="UP000688137">
    <property type="component" value="Unassembled WGS sequence"/>
</dbReference>
<name>A0A8S1KAX4_PARPR</name>
<protein>
    <recommendedName>
        <fullName evidence="3">Glutathione reductase</fullName>
    </recommendedName>
</protein>
<evidence type="ECO:0008006" key="3">
    <source>
        <dbReference type="Google" id="ProtNLM"/>
    </source>
</evidence>
<proteinExistence type="predicted"/>
<gene>
    <name evidence="1" type="ORF">PPRIM_AZ9-3.1.T0120160</name>
</gene>
<dbReference type="AlphaFoldDB" id="A0A8S1KAX4"/>
<keyword evidence="2" id="KW-1185">Reference proteome</keyword>
<dbReference type="EMBL" id="CAJJDM010000009">
    <property type="protein sequence ID" value="CAD8047848.1"/>
    <property type="molecule type" value="Genomic_DNA"/>
</dbReference>
<organism evidence="1 2">
    <name type="scientific">Paramecium primaurelia</name>
    <dbReference type="NCBI Taxonomy" id="5886"/>
    <lineage>
        <taxon>Eukaryota</taxon>
        <taxon>Sar</taxon>
        <taxon>Alveolata</taxon>
        <taxon>Ciliophora</taxon>
        <taxon>Intramacronucleata</taxon>
        <taxon>Oligohymenophorea</taxon>
        <taxon>Peniculida</taxon>
        <taxon>Parameciidae</taxon>
        <taxon>Paramecium</taxon>
    </lineage>
</organism>
<evidence type="ECO:0000313" key="1">
    <source>
        <dbReference type="EMBL" id="CAD8047848.1"/>
    </source>
</evidence>
<evidence type="ECO:0000313" key="2">
    <source>
        <dbReference type="Proteomes" id="UP000688137"/>
    </source>
</evidence>
<comment type="caution">
    <text evidence="1">The sequence shown here is derived from an EMBL/GenBank/DDBJ whole genome shotgun (WGS) entry which is preliminary data.</text>
</comment>
<sequence length="41" mass="4411">MKMGVTKEQFDSTIGIHPTCSEDLVQVTAVKGIDDAQKEGC</sequence>
<accession>A0A8S1KAX4</accession>
<reference evidence="1" key="1">
    <citation type="submission" date="2021-01" db="EMBL/GenBank/DDBJ databases">
        <authorList>
            <consortium name="Genoscope - CEA"/>
            <person name="William W."/>
        </authorList>
    </citation>
    <scope>NUCLEOTIDE SEQUENCE</scope>
</reference>